<keyword evidence="2" id="KW-1003">Cell membrane</keyword>
<keyword evidence="3 7" id="KW-0812">Transmembrane</keyword>
<dbReference type="PANTHER" id="PTHR33885:SF3">
    <property type="entry name" value="PHAGE SHOCK PROTEIN C"/>
    <property type="match status" value="1"/>
</dbReference>
<feature type="compositionally biased region" description="Low complexity" evidence="6">
    <location>
        <begin position="172"/>
        <end position="199"/>
    </location>
</feature>
<protein>
    <submittedName>
        <fullName evidence="9">Phage shock protein PspC (Stress-responsive transcriptional regulator)</fullName>
    </submittedName>
</protein>
<sequence>MVDMDEQTSTTTTPPDQPPATGEHRHVGSDRVRDLGQLRRTTGDRYLGGVAGGIGRHFDVDPTVVRVVLAVAALFGGAGLIVYVAAWIFVPEDGRDRAALEIGPDGRRAMLLAAGLLAVLIVLGTPFADNGWGLTFPLPLIVVGLVVVALVSAYRQRSDRGAPVPPAPWPAAPVAGQPGPTQSSTQASTQASARASGASWTPPPARPTPPQPFVAPPPPRARRTGPLLFWPTVALVAIALGVLGIVDVDGSVLVSAYAALALGVVAVMLLVGAFVGRPGGLVALGLAATLALGVTSIVDAAGGSTVRSDETYVAPTDGGAVRSAYTDGNGRFTLDLRDLPDPAALDGRTVRVDVGVGEARVLLPEGVVARVDAEVAYAGSISVDGQLAEGVNPTLRRTLGGSGATGDGAPVMDLEVDARAGQITVENG</sequence>
<accession>A0A1H1RSN3</accession>
<dbReference type="InterPro" id="IPR052027">
    <property type="entry name" value="PspC"/>
</dbReference>
<evidence type="ECO:0000256" key="3">
    <source>
        <dbReference type="ARBA" id="ARBA00022692"/>
    </source>
</evidence>
<evidence type="ECO:0000259" key="8">
    <source>
        <dbReference type="Pfam" id="PF04024"/>
    </source>
</evidence>
<organism evidence="9 10">
    <name type="scientific">Nocardioides scoriae</name>
    <dbReference type="NCBI Taxonomy" id="642780"/>
    <lineage>
        <taxon>Bacteria</taxon>
        <taxon>Bacillati</taxon>
        <taxon>Actinomycetota</taxon>
        <taxon>Actinomycetes</taxon>
        <taxon>Propionibacteriales</taxon>
        <taxon>Nocardioidaceae</taxon>
        <taxon>Nocardioides</taxon>
    </lineage>
</organism>
<dbReference type="STRING" id="642780.SAMN04488570_1766"/>
<evidence type="ECO:0000256" key="6">
    <source>
        <dbReference type="SAM" id="MobiDB-lite"/>
    </source>
</evidence>
<feature type="domain" description="Phage shock protein PspC N-terminal" evidence="8">
    <location>
        <begin position="37"/>
        <end position="92"/>
    </location>
</feature>
<feature type="transmembrane region" description="Helical" evidence="7">
    <location>
        <begin position="281"/>
        <end position="298"/>
    </location>
</feature>
<gene>
    <name evidence="9" type="ORF">SAMN04488570_1766</name>
</gene>
<feature type="transmembrane region" description="Helical" evidence="7">
    <location>
        <begin position="67"/>
        <end position="90"/>
    </location>
</feature>
<evidence type="ECO:0000313" key="10">
    <source>
        <dbReference type="Proteomes" id="UP000198859"/>
    </source>
</evidence>
<dbReference type="GO" id="GO:0005886">
    <property type="term" value="C:plasma membrane"/>
    <property type="evidence" value="ECO:0007669"/>
    <property type="project" value="UniProtKB-SubCell"/>
</dbReference>
<feature type="transmembrane region" description="Helical" evidence="7">
    <location>
        <begin position="134"/>
        <end position="154"/>
    </location>
</feature>
<dbReference type="InterPro" id="IPR007168">
    <property type="entry name" value="Phageshock_PspC_N"/>
</dbReference>
<feature type="compositionally biased region" description="Basic and acidic residues" evidence="6">
    <location>
        <begin position="22"/>
        <end position="34"/>
    </location>
</feature>
<keyword evidence="10" id="KW-1185">Reference proteome</keyword>
<dbReference type="Proteomes" id="UP000198859">
    <property type="component" value="Chromosome I"/>
</dbReference>
<dbReference type="AlphaFoldDB" id="A0A1H1RSN3"/>
<feature type="compositionally biased region" description="Pro residues" evidence="6">
    <location>
        <begin position="201"/>
        <end position="218"/>
    </location>
</feature>
<feature type="transmembrane region" description="Helical" evidence="7">
    <location>
        <begin position="110"/>
        <end position="128"/>
    </location>
</feature>
<feature type="transmembrane region" description="Helical" evidence="7">
    <location>
        <begin position="227"/>
        <end position="246"/>
    </location>
</feature>
<keyword evidence="5 7" id="KW-0472">Membrane</keyword>
<evidence type="ECO:0000256" key="1">
    <source>
        <dbReference type="ARBA" id="ARBA00004162"/>
    </source>
</evidence>
<feature type="transmembrane region" description="Helical" evidence="7">
    <location>
        <begin position="252"/>
        <end position="274"/>
    </location>
</feature>
<dbReference type="OrthoDB" id="7359894at2"/>
<evidence type="ECO:0000313" key="9">
    <source>
        <dbReference type="EMBL" id="SDS38718.1"/>
    </source>
</evidence>
<dbReference type="EMBL" id="LT629757">
    <property type="protein sequence ID" value="SDS38718.1"/>
    <property type="molecule type" value="Genomic_DNA"/>
</dbReference>
<keyword evidence="4 7" id="KW-1133">Transmembrane helix</keyword>
<evidence type="ECO:0000256" key="2">
    <source>
        <dbReference type="ARBA" id="ARBA00022475"/>
    </source>
</evidence>
<comment type="subcellular location">
    <subcellularLocation>
        <location evidence="1">Cell membrane</location>
        <topology evidence="1">Single-pass membrane protein</topology>
    </subcellularLocation>
</comment>
<dbReference type="Pfam" id="PF04024">
    <property type="entry name" value="PspC"/>
    <property type="match status" value="1"/>
</dbReference>
<feature type="region of interest" description="Disordered" evidence="6">
    <location>
        <begin position="160"/>
        <end position="218"/>
    </location>
</feature>
<evidence type="ECO:0000256" key="5">
    <source>
        <dbReference type="ARBA" id="ARBA00023136"/>
    </source>
</evidence>
<evidence type="ECO:0000256" key="7">
    <source>
        <dbReference type="SAM" id="Phobius"/>
    </source>
</evidence>
<evidence type="ECO:0000256" key="4">
    <source>
        <dbReference type="ARBA" id="ARBA00022989"/>
    </source>
</evidence>
<reference evidence="10" key="1">
    <citation type="submission" date="2016-10" db="EMBL/GenBank/DDBJ databases">
        <authorList>
            <person name="Varghese N."/>
            <person name="Submissions S."/>
        </authorList>
    </citation>
    <scope>NUCLEOTIDE SEQUENCE [LARGE SCALE GENOMIC DNA]</scope>
    <source>
        <strain evidence="10">DSM 22127</strain>
    </source>
</reference>
<dbReference type="PANTHER" id="PTHR33885">
    <property type="entry name" value="PHAGE SHOCK PROTEIN C"/>
    <property type="match status" value="1"/>
</dbReference>
<name>A0A1H1RSN3_9ACTN</name>
<feature type="region of interest" description="Disordered" evidence="6">
    <location>
        <begin position="1"/>
        <end position="34"/>
    </location>
</feature>
<proteinExistence type="predicted"/>